<proteinExistence type="predicted"/>
<keyword evidence="2 9" id="KW-0812">Transmembrane</keyword>
<accession>A0ABP0FXQ9</accession>
<gene>
    <name evidence="11" type="ORF">CVLEPA_LOCUS14509</name>
</gene>
<dbReference type="PROSITE" id="PS50262">
    <property type="entry name" value="G_PROTEIN_RECEP_F1_2"/>
    <property type="match status" value="1"/>
</dbReference>
<keyword evidence="4" id="KW-0297">G-protein coupled receptor</keyword>
<evidence type="ECO:0000256" key="3">
    <source>
        <dbReference type="ARBA" id="ARBA00022989"/>
    </source>
</evidence>
<evidence type="ECO:0000256" key="4">
    <source>
        <dbReference type="ARBA" id="ARBA00023040"/>
    </source>
</evidence>
<keyword evidence="6" id="KW-0675">Receptor</keyword>
<dbReference type="CDD" id="cd00637">
    <property type="entry name" value="7tm_classA_rhodopsin-like"/>
    <property type="match status" value="1"/>
</dbReference>
<dbReference type="PANTHER" id="PTHR24243:SF234">
    <property type="entry name" value="GROWTH HORMONE SECRETAGOGUE RECEPTOR TYPE 1-LIKE"/>
    <property type="match status" value="1"/>
</dbReference>
<evidence type="ECO:0000256" key="8">
    <source>
        <dbReference type="SAM" id="MobiDB-lite"/>
    </source>
</evidence>
<feature type="transmembrane region" description="Helical" evidence="9">
    <location>
        <begin position="261"/>
        <end position="285"/>
    </location>
</feature>
<evidence type="ECO:0000313" key="11">
    <source>
        <dbReference type="EMBL" id="CAK8683433.1"/>
    </source>
</evidence>
<dbReference type="InterPro" id="IPR000276">
    <property type="entry name" value="GPCR_Rhodpsn"/>
</dbReference>
<evidence type="ECO:0000259" key="10">
    <source>
        <dbReference type="PROSITE" id="PS50262"/>
    </source>
</evidence>
<evidence type="ECO:0000256" key="2">
    <source>
        <dbReference type="ARBA" id="ARBA00022692"/>
    </source>
</evidence>
<evidence type="ECO:0000313" key="12">
    <source>
        <dbReference type="Proteomes" id="UP001642483"/>
    </source>
</evidence>
<dbReference type="EMBL" id="CAWYQH010000097">
    <property type="protein sequence ID" value="CAK8683433.1"/>
    <property type="molecule type" value="Genomic_DNA"/>
</dbReference>
<keyword evidence="12" id="KW-1185">Reference proteome</keyword>
<feature type="domain" description="G-protein coupled receptors family 1 profile" evidence="10">
    <location>
        <begin position="55"/>
        <end position="322"/>
    </location>
</feature>
<dbReference type="InterPro" id="IPR017452">
    <property type="entry name" value="GPCR_Rhodpsn_7TM"/>
</dbReference>
<evidence type="ECO:0000256" key="5">
    <source>
        <dbReference type="ARBA" id="ARBA00023136"/>
    </source>
</evidence>
<dbReference type="PANTHER" id="PTHR24243">
    <property type="entry name" value="G-PROTEIN COUPLED RECEPTOR"/>
    <property type="match status" value="1"/>
</dbReference>
<organism evidence="11 12">
    <name type="scientific">Clavelina lepadiformis</name>
    <name type="common">Light-bulb sea squirt</name>
    <name type="synonym">Ascidia lepadiformis</name>
    <dbReference type="NCBI Taxonomy" id="159417"/>
    <lineage>
        <taxon>Eukaryota</taxon>
        <taxon>Metazoa</taxon>
        <taxon>Chordata</taxon>
        <taxon>Tunicata</taxon>
        <taxon>Ascidiacea</taxon>
        <taxon>Aplousobranchia</taxon>
        <taxon>Clavelinidae</taxon>
        <taxon>Clavelina</taxon>
    </lineage>
</organism>
<comment type="caution">
    <text evidence="11">The sequence shown here is derived from an EMBL/GenBank/DDBJ whole genome shotgun (WGS) entry which is preliminary data.</text>
</comment>
<feature type="transmembrane region" description="Helical" evidence="9">
    <location>
        <begin position="38"/>
        <end position="63"/>
    </location>
</feature>
<feature type="transmembrane region" description="Helical" evidence="9">
    <location>
        <begin position="213"/>
        <end position="234"/>
    </location>
</feature>
<dbReference type="PRINTS" id="PR00237">
    <property type="entry name" value="GPCRRHODOPSN"/>
</dbReference>
<dbReference type="Gene3D" id="1.20.1070.10">
    <property type="entry name" value="Rhodopsin 7-helix transmembrane proteins"/>
    <property type="match status" value="1"/>
</dbReference>
<evidence type="ECO:0000256" key="7">
    <source>
        <dbReference type="ARBA" id="ARBA00023224"/>
    </source>
</evidence>
<dbReference type="Proteomes" id="UP001642483">
    <property type="component" value="Unassembled WGS sequence"/>
</dbReference>
<keyword evidence="7" id="KW-0807">Transducer</keyword>
<dbReference type="Pfam" id="PF00001">
    <property type="entry name" value="7tm_1"/>
    <property type="match status" value="1"/>
</dbReference>
<feature type="transmembrane region" description="Helical" evidence="9">
    <location>
        <begin position="114"/>
        <end position="136"/>
    </location>
</feature>
<evidence type="ECO:0000256" key="1">
    <source>
        <dbReference type="ARBA" id="ARBA00004141"/>
    </source>
</evidence>
<sequence>MISIYNQNYTATVLSYTASYANTTDVTPYEKPFSDSDIVIVAVILLTLLVLSLFGNIVTIVVIAIDKSLGSRFDILITSLCVSDLYSAIISPLNLHRQTWGFDNWLIPAFFCKFYWSSDLFTCYVTAVHITAFASMRLASIKWPHKFAHVTRKHIKISVLFMWVICFLGGFVPFFVFMNAGKRNRFGTHPSSRWPSCTCDYNWTKQCKLYTEIIYPIFFYIPIIIIVLTSILLVHELKQRAKNFSDKISQAGISQKKEKQIVLQLFLIVASFLVGYISFTAYGYYSQHHTLTGNAAIRANWIFGAVYYILLRFSETVNPLFYNLGSTKLRKATIRFFRGCCLKNASRSMSSNQRVPRRSTTELQTSRDLGNDNPVILDEQEL</sequence>
<evidence type="ECO:0000256" key="6">
    <source>
        <dbReference type="ARBA" id="ARBA00023170"/>
    </source>
</evidence>
<comment type="subcellular location">
    <subcellularLocation>
        <location evidence="1">Membrane</location>
        <topology evidence="1">Multi-pass membrane protein</topology>
    </subcellularLocation>
</comment>
<protein>
    <recommendedName>
        <fullName evidence="10">G-protein coupled receptors family 1 profile domain-containing protein</fullName>
    </recommendedName>
</protein>
<dbReference type="SUPFAM" id="SSF81321">
    <property type="entry name" value="Family A G protein-coupled receptor-like"/>
    <property type="match status" value="1"/>
</dbReference>
<reference evidence="11 12" key="1">
    <citation type="submission" date="2024-02" db="EMBL/GenBank/DDBJ databases">
        <authorList>
            <person name="Daric V."/>
            <person name="Darras S."/>
        </authorList>
    </citation>
    <scope>NUCLEOTIDE SEQUENCE [LARGE SCALE GENOMIC DNA]</scope>
</reference>
<evidence type="ECO:0000256" key="9">
    <source>
        <dbReference type="SAM" id="Phobius"/>
    </source>
</evidence>
<keyword evidence="3 9" id="KW-1133">Transmembrane helix</keyword>
<feature type="region of interest" description="Disordered" evidence="8">
    <location>
        <begin position="348"/>
        <end position="382"/>
    </location>
</feature>
<feature type="transmembrane region" description="Helical" evidence="9">
    <location>
        <begin position="157"/>
        <end position="178"/>
    </location>
</feature>
<name>A0ABP0FXQ9_CLALP</name>
<keyword evidence="5 9" id="KW-0472">Membrane</keyword>